<keyword evidence="3" id="KW-1185">Reference proteome</keyword>
<dbReference type="Proteomes" id="UP000606974">
    <property type="component" value="Unassembled WGS sequence"/>
</dbReference>
<evidence type="ECO:0000313" key="2">
    <source>
        <dbReference type="EMBL" id="KAF7511527.1"/>
    </source>
</evidence>
<gene>
    <name evidence="2" type="ORF">GJ744_004115</name>
</gene>
<sequence>MAMRTDWDLPVDDSDHVQQDNMYDELLGFASSGGENKRTTTVAARGRTPGVTRETQEKNTGGAATNLYKEMREVTKRGDAMT</sequence>
<dbReference type="EMBL" id="JAACFV010000019">
    <property type="protein sequence ID" value="KAF7511527.1"/>
    <property type="molecule type" value="Genomic_DNA"/>
</dbReference>
<comment type="caution">
    <text evidence="2">The sequence shown here is derived from an EMBL/GenBank/DDBJ whole genome shotgun (WGS) entry which is preliminary data.</text>
</comment>
<reference evidence="2" key="1">
    <citation type="submission" date="2020-02" db="EMBL/GenBank/DDBJ databases">
        <authorList>
            <person name="Palmer J.M."/>
        </authorList>
    </citation>
    <scope>NUCLEOTIDE SEQUENCE</scope>
    <source>
        <strain evidence="2">EPUS1.4</strain>
        <tissue evidence="2">Thallus</tissue>
    </source>
</reference>
<dbReference type="AlphaFoldDB" id="A0A8H7E6W0"/>
<protein>
    <submittedName>
        <fullName evidence="2">Uncharacterized protein</fullName>
    </submittedName>
</protein>
<accession>A0A8H7E6W0</accession>
<organism evidence="2 3">
    <name type="scientific">Endocarpon pusillum</name>
    <dbReference type="NCBI Taxonomy" id="364733"/>
    <lineage>
        <taxon>Eukaryota</taxon>
        <taxon>Fungi</taxon>
        <taxon>Dikarya</taxon>
        <taxon>Ascomycota</taxon>
        <taxon>Pezizomycotina</taxon>
        <taxon>Eurotiomycetes</taxon>
        <taxon>Chaetothyriomycetidae</taxon>
        <taxon>Verrucariales</taxon>
        <taxon>Verrucariaceae</taxon>
        <taxon>Endocarpon</taxon>
    </lineage>
</organism>
<feature type="region of interest" description="Disordered" evidence="1">
    <location>
        <begin position="28"/>
        <end position="63"/>
    </location>
</feature>
<name>A0A8H7E6W0_9EURO</name>
<proteinExistence type="predicted"/>
<evidence type="ECO:0000256" key="1">
    <source>
        <dbReference type="SAM" id="MobiDB-lite"/>
    </source>
</evidence>
<evidence type="ECO:0000313" key="3">
    <source>
        <dbReference type="Proteomes" id="UP000606974"/>
    </source>
</evidence>